<reference evidence="2 3" key="1">
    <citation type="journal article" date="2019" name="Sci. Rep.">
        <title>Orb-weaving spider Araneus ventricosus genome elucidates the spidroin gene catalogue.</title>
        <authorList>
            <person name="Kono N."/>
            <person name="Nakamura H."/>
            <person name="Ohtoshi R."/>
            <person name="Moran D.A.P."/>
            <person name="Shinohara A."/>
            <person name="Yoshida Y."/>
            <person name="Fujiwara M."/>
            <person name="Mori M."/>
            <person name="Tomita M."/>
            <person name="Arakawa K."/>
        </authorList>
    </citation>
    <scope>NUCLEOTIDE SEQUENCE [LARGE SCALE GENOMIC DNA]</scope>
</reference>
<comment type="caution">
    <text evidence="2">The sequence shown here is derived from an EMBL/GenBank/DDBJ whole genome shotgun (WGS) entry which is preliminary data.</text>
</comment>
<feature type="region of interest" description="Disordered" evidence="1">
    <location>
        <begin position="46"/>
        <end position="79"/>
    </location>
</feature>
<feature type="compositionally biased region" description="Basic and acidic residues" evidence="1">
    <location>
        <begin position="15"/>
        <end position="29"/>
    </location>
</feature>
<evidence type="ECO:0000256" key="1">
    <source>
        <dbReference type="SAM" id="MobiDB-lite"/>
    </source>
</evidence>
<keyword evidence="3" id="KW-1185">Reference proteome</keyword>
<proteinExistence type="predicted"/>
<organism evidence="2 3">
    <name type="scientific">Araneus ventricosus</name>
    <name type="common">Orbweaver spider</name>
    <name type="synonym">Epeira ventricosa</name>
    <dbReference type="NCBI Taxonomy" id="182803"/>
    <lineage>
        <taxon>Eukaryota</taxon>
        <taxon>Metazoa</taxon>
        <taxon>Ecdysozoa</taxon>
        <taxon>Arthropoda</taxon>
        <taxon>Chelicerata</taxon>
        <taxon>Arachnida</taxon>
        <taxon>Araneae</taxon>
        <taxon>Araneomorphae</taxon>
        <taxon>Entelegynae</taxon>
        <taxon>Araneoidea</taxon>
        <taxon>Araneidae</taxon>
        <taxon>Araneus</taxon>
    </lineage>
</organism>
<dbReference type="Proteomes" id="UP000499080">
    <property type="component" value="Unassembled WGS sequence"/>
</dbReference>
<protein>
    <submittedName>
        <fullName evidence="2">Uncharacterized protein</fullName>
    </submittedName>
</protein>
<evidence type="ECO:0000313" key="2">
    <source>
        <dbReference type="EMBL" id="GBM67730.1"/>
    </source>
</evidence>
<accession>A0A4Y2HR20</accession>
<name>A0A4Y2HR20_ARAVE</name>
<feature type="region of interest" description="Disordered" evidence="1">
    <location>
        <begin position="1"/>
        <end position="29"/>
    </location>
</feature>
<evidence type="ECO:0000313" key="3">
    <source>
        <dbReference type="Proteomes" id="UP000499080"/>
    </source>
</evidence>
<dbReference type="EMBL" id="BGPR01002098">
    <property type="protein sequence ID" value="GBM67730.1"/>
    <property type="molecule type" value="Genomic_DNA"/>
</dbReference>
<gene>
    <name evidence="2" type="ORF">AVEN_253170_1</name>
</gene>
<dbReference type="AlphaFoldDB" id="A0A4Y2HR20"/>
<sequence length="97" mass="11463">METGWNRTQRKKPRKWAEKPHKSSQTRKDADLIFNERQNLIRRIFSAPLNNRSRPSTKQEETQKGQKGKKNACITLSPNKIGRGNDTLQVFIWFCRH</sequence>